<feature type="transmembrane region" description="Helical" evidence="11">
    <location>
        <begin position="12"/>
        <end position="33"/>
    </location>
</feature>
<evidence type="ECO:0000256" key="7">
    <source>
        <dbReference type="ARBA" id="ARBA00022692"/>
    </source>
</evidence>
<evidence type="ECO:0000256" key="4">
    <source>
        <dbReference type="ARBA" id="ARBA00020515"/>
    </source>
</evidence>
<dbReference type="Gene3D" id="1.10.3720.10">
    <property type="entry name" value="MetI-like"/>
    <property type="match status" value="1"/>
</dbReference>
<evidence type="ECO:0000256" key="5">
    <source>
        <dbReference type="ARBA" id="ARBA00022448"/>
    </source>
</evidence>
<feature type="domain" description="ABC transmembrane type-1" evidence="13">
    <location>
        <begin position="69"/>
        <end position="258"/>
    </location>
</feature>
<evidence type="ECO:0000256" key="8">
    <source>
        <dbReference type="ARBA" id="ARBA00022989"/>
    </source>
</evidence>
<feature type="transmembrane region" description="Helical" evidence="11">
    <location>
        <begin position="241"/>
        <end position="262"/>
    </location>
</feature>
<keyword evidence="9 11" id="KW-0472">Membrane</keyword>
<reference evidence="14 15" key="1">
    <citation type="submission" date="2023-02" db="EMBL/GenBank/DDBJ databases">
        <title>Devosia chondri sp. nov., isolated from the phycosphere of marine algae.</title>
        <authorList>
            <person name="Kim J.M."/>
            <person name="Lee J.K."/>
            <person name="Choi B.J."/>
            <person name="Bayburt H."/>
            <person name="Jeon C.O."/>
        </authorList>
    </citation>
    <scope>NUCLEOTIDE SEQUENCE [LARGE SCALE GENOMIC DNA]</scope>
    <source>
        <strain evidence="14 15">G2-5</strain>
    </source>
</reference>
<evidence type="ECO:0000256" key="12">
    <source>
        <dbReference type="RuleBase" id="RU363056"/>
    </source>
</evidence>
<evidence type="ECO:0000256" key="6">
    <source>
        <dbReference type="ARBA" id="ARBA00022475"/>
    </source>
</evidence>
<name>A0ABY7YYF6_9HYPH</name>
<keyword evidence="6 12" id="KW-1003">Cell membrane</keyword>
<comment type="function">
    <text evidence="10 12">Part of the ABC transporter complex UgpBAEC involved in sn-glycerol-3-phosphate (G3P) import. Probably responsible for the translocation of the substrate across the membrane.</text>
</comment>
<dbReference type="EMBL" id="CP118247">
    <property type="protein sequence ID" value="WDR06428.1"/>
    <property type="molecule type" value="Genomic_DNA"/>
</dbReference>
<evidence type="ECO:0000313" key="14">
    <source>
        <dbReference type="EMBL" id="WDR06428.1"/>
    </source>
</evidence>
<keyword evidence="7 11" id="KW-0812">Transmembrane</keyword>
<dbReference type="RefSeq" id="WP_282211942.1">
    <property type="nucleotide sequence ID" value="NZ_CP118247.1"/>
</dbReference>
<proteinExistence type="inferred from homology"/>
<feature type="transmembrane region" description="Helical" evidence="11">
    <location>
        <begin position="137"/>
        <end position="156"/>
    </location>
</feature>
<evidence type="ECO:0000256" key="10">
    <source>
        <dbReference type="ARBA" id="ARBA00037054"/>
    </source>
</evidence>
<evidence type="ECO:0000256" key="2">
    <source>
        <dbReference type="ARBA" id="ARBA00009306"/>
    </source>
</evidence>
<evidence type="ECO:0000256" key="11">
    <source>
        <dbReference type="RuleBase" id="RU363032"/>
    </source>
</evidence>
<dbReference type="PANTHER" id="PTHR43744:SF8">
    <property type="entry name" value="SN-GLYCEROL-3-PHOSPHATE TRANSPORT SYSTEM PERMEASE PROTEIN UGPE"/>
    <property type="match status" value="1"/>
</dbReference>
<feature type="transmembrane region" description="Helical" evidence="11">
    <location>
        <begin position="68"/>
        <end position="92"/>
    </location>
</feature>
<comment type="similarity">
    <text evidence="2 11">Belongs to the binding-protein-dependent transport system permease family.</text>
</comment>
<keyword evidence="15" id="KW-1185">Reference proteome</keyword>
<evidence type="ECO:0000313" key="15">
    <source>
        <dbReference type="Proteomes" id="UP001222118"/>
    </source>
</evidence>
<dbReference type="SUPFAM" id="SSF161098">
    <property type="entry name" value="MetI-like"/>
    <property type="match status" value="1"/>
</dbReference>
<keyword evidence="8 11" id="KW-1133">Transmembrane helix</keyword>
<keyword evidence="12" id="KW-0997">Cell inner membrane</keyword>
<dbReference type="InterPro" id="IPR035906">
    <property type="entry name" value="MetI-like_sf"/>
</dbReference>
<dbReference type="PROSITE" id="PS50928">
    <property type="entry name" value="ABC_TM1"/>
    <property type="match status" value="1"/>
</dbReference>
<sequence length="274" mass="30760">MINKSVANWVTIIVGSIALLWMIPLVGVVVTSLRPLTQTTLGWWNPDDFSLTLDAWTTVWTKYPLLDAFWVSVKIAGLSTLIPVILAPMAAYAFQFLKFRFRRVLLILIINAFVLPNQVVVIPLFRLWRELGMIDNIWAVIIPFAGMSFAWAVYLVKNYLEDFPKELIEAAMVDGCGPIARFFHVVLPNSITPIAAVAILQFLWTWNGLLLPVVFLRSDIPLTALLARIQGQYESNWDQMSVAAIVTTVVPLVIFVVFQRFFTAGASTKSGSKE</sequence>
<dbReference type="PANTHER" id="PTHR43744">
    <property type="entry name" value="ABC TRANSPORTER PERMEASE PROTEIN MG189-RELATED-RELATED"/>
    <property type="match status" value="1"/>
</dbReference>
<evidence type="ECO:0000256" key="1">
    <source>
        <dbReference type="ARBA" id="ARBA00004651"/>
    </source>
</evidence>
<protein>
    <recommendedName>
        <fullName evidence="4 12">sn-glycerol-3-phosphate transport system permease protein UgpE</fullName>
    </recommendedName>
</protein>
<feature type="transmembrane region" description="Helical" evidence="11">
    <location>
        <begin position="182"/>
        <end position="203"/>
    </location>
</feature>
<comment type="subcellular location">
    <subcellularLocation>
        <location evidence="12">Cell inner membrane</location>
        <topology evidence="12">Multi-pass membrane protein</topology>
    </subcellularLocation>
    <subcellularLocation>
        <location evidence="1 11">Cell membrane</location>
        <topology evidence="1 11">Multi-pass membrane protein</topology>
    </subcellularLocation>
</comment>
<feature type="transmembrane region" description="Helical" evidence="11">
    <location>
        <begin position="104"/>
        <end position="125"/>
    </location>
</feature>
<keyword evidence="5 11" id="KW-0813">Transport</keyword>
<evidence type="ECO:0000256" key="9">
    <source>
        <dbReference type="ARBA" id="ARBA00023136"/>
    </source>
</evidence>
<comment type="subunit">
    <text evidence="3 12">The complex is composed of two ATP-binding proteins (UgpC), two transmembrane proteins (UgpA and UgpE) and a solute-binding protein (UgpB).</text>
</comment>
<evidence type="ECO:0000256" key="3">
    <source>
        <dbReference type="ARBA" id="ARBA00011557"/>
    </source>
</evidence>
<dbReference type="Proteomes" id="UP001222118">
    <property type="component" value="Chromosome"/>
</dbReference>
<dbReference type="Pfam" id="PF00528">
    <property type="entry name" value="BPD_transp_1"/>
    <property type="match status" value="1"/>
</dbReference>
<dbReference type="CDD" id="cd06261">
    <property type="entry name" value="TM_PBP2"/>
    <property type="match status" value="1"/>
</dbReference>
<evidence type="ECO:0000259" key="13">
    <source>
        <dbReference type="PROSITE" id="PS50928"/>
    </source>
</evidence>
<organism evidence="14 15">
    <name type="scientific">Devosia rhodophyticola</name>
    <dbReference type="NCBI Taxonomy" id="3026423"/>
    <lineage>
        <taxon>Bacteria</taxon>
        <taxon>Pseudomonadati</taxon>
        <taxon>Pseudomonadota</taxon>
        <taxon>Alphaproteobacteria</taxon>
        <taxon>Hyphomicrobiales</taxon>
        <taxon>Devosiaceae</taxon>
        <taxon>Devosia</taxon>
    </lineage>
</organism>
<gene>
    <name evidence="12" type="primary">ugpE</name>
    <name evidence="14" type="ORF">PSQ90_02870</name>
</gene>
<dbReference type="InterPro" id="IPR000515">
    <property type="entry name" value="MetI-like"/>
</dbReference>
<accession>A0ABY7YYF6</accession>